<organism evidence="1 2">
    <name type="scientific">Elysia marginata</name>
    <dbReference type="NCBI Taxonomy" id="1093978"/>
    <lineage>
        <taxon>Eukaryota</taxon>
        <taxon>Metazoa</taxon>
        <taxon>Spiralia</taxon>
        <taxon>Lophotrochozoa</taxon>
        <taxon>Mollusca</taxon>
        <taxon>Gastropoda</taxon>
        <taxon>Heterobranchia</taxon>
        <taxon>Euthyneura</taxon>
        <taxon>Panpulmonata</taxon>
        <taxon>Sacoglossa</taxon>
        <taxon>Placobranchoidea</taxon>
        <taxon>Plakobranchidae</taxon>
        <taxon>Elysia</taxon>
    </lineage>
</organism>
<dbReference type="EMBL" id="BMAT01009558">
    <property type="protein sequence ID" value="GFS08789.1"/>
    <property type="molecule type" value="Genomic_DNA"/>
</dbReference>
<comment type="caution">
    <text evidence="1">The sequence shown here is derived from an EMBL/GenBank/DDBJ whole genome shotgun (WGS) entry which is preliminary data.</text>
</comment>
<protein>
    <submittedName>
        <fullName evidence="1">Uncharacterized protein</fullName>
    </submittedName>
</protein>
<name>A0AAV4IF73_9GAST</name>
<reference evidence="1 2" key="1">
    <citation type="journal article" date="2021" name="Elife">
        <title>Chloroplast acquisition without the gene transfer in kleptoplastic sea slugs, Plakobranchus ocellatus.</title>
        <authorList>
            <person name="Maeda T."/>
            <person name="Takahashi S."/>
            <person name="Yoshida T."/>
            <person name="Shimamura S."/>
            <person name="Takaki Y."/>
            <person name="Nagai Y."/>
            <person name="Toyoda A."/>
            <person name="Suzuki Y."/>
            <person name="Arimoto A."/>
            <person name="Ishii H."/>
            <person name="Satoh N."/>
            <person name="Nishiyama T."/>
            <person name="Hasebe M."/>
            <person name="Maruyama T."/>
            <person name="Minagawa J."/>
            <person name="Obokata J."/>
            <person name="Shigenobu S."/>
        </authorList>
    </citation>
    <scope>NUCLEOTIDE SEQUENCE [LARGE SCALE GENOMIC DNA]</scope>
</reference>
<dbReference type="Proteomes" id="UP000762676">
    <property type="component" value="Unassembled WGS sequence"/>
</dbReference>
<proteinExistence type="predicted"/>
<accession>A0AAV4IF73</accession>
<sequence length="116" mass="12465">MEGYLANGAPKNQLPQQILVCSPSLECKSGRAQSVMSAKQPSKITISVSTAALSAGGSRSVTPPRVTLDFGYINMFRLRAMTSDKHRKLISTYAEGRGKGIAFTADVKRRAMEDSA</sequence>
<keyword evidence="2" id="KW-1185">Reference proteome</keyword>
<evidence type="ECO:0000313" key="2">
    <source>
        <dbReference type="Proteomes" id="UP000762676"/>
    </source>
</evidence>
<gene>
    <name evidence="1" type="ORF">ElyMa_004766400</name>
</gene>
<dbReference type="AlphaFoldDB" id="A0AAV4IF73"/>
<evidence type="ECO:0000313" key="1">
    <source>
        <dbReference type="EMBL" id="GFS08789.1"/>
    </source>
</evidence>